<keyword evidence="4 6" id="KW-1133">Transmembrane helix</keyword>
<reference evidence="7 8" key="1">
    <citation type="submission" date="2021-07" db="EMBL/GenBank/DDBJ databases">
        <title>Paenibacillus radiodurans sp. nov., isolated from the southeastern edge of Tengger Desert.</title>
        <authorList>
            <person name="Zhang G."/>
        </authorList>
    </citation>
    <scope>NUCLEOTIDE SEQUENCE [LARGE SCALE GENOMIC DNA]</scope>
    <source>
        <strain evidence="7 8">CCM 7311</strain>
    </source>
</reference>
<dbReference type="NCBIfam" id="TIGR00765">
    <property type="entry name" value="yihY_not_rbn"/>
    <property type="match status" value="1"/>
</dbReference>
<evidence type="ECO:0000256" key="3">
    <source>
        <dbReference type="ARBA" id="ARBA00022692"/>
    </source>
</evidence>
<evidence type="ECO:0000256" key="1">
    <source>
        <dbReference type="ARBA" id="ARBA00004651"/>
    </source>
</evidence>
<keyword evidence="2" id="KW-1003">Cell membrane</keyword>
<keyword evidence="8" id="KW-1185">Reference proteome</keyword>
<protein>
    <submittedName>
        <fullName evidence="7">YihY/virulence factor BrkB family protein</fullName>
    </submittedName>
</protein>
<organism evidence="7 8">
    <name type="scientific">Paenibacillus sepulcri</name>
    <dbReference type="NCBI Taxonomy" id="359917"/>
    <lineage>
        <taxon>Bacteria</taxon>
        <taxon>Bacillati</taxon>
        <taxon>Bacillota</taxon>
        <taxon>Bacilli</taxon>
        <taxon>Bacillales</taxon>
        <taxon>Paenibacillaceae</taxon>
        <taxon>Paenibacillus</taxon>
    </lineage>
</organism>
<dbReference type="InterPro" id="IPR017039">
    <property type="entry name" value="Virul_fac_BrkB"/>
</dbReference>
<evidence type="ECO:0000313" key="7">
    <source>
        <dbReference type="EMBL" id="MBW7458065.1"/>
    </source>
</evidence>
<dbReference type="RefSeq" id="WP_210045544.1">
    <property type="nucleotide sequence ID" value="NZ_JBHLVU010000004.1"/>
</dbReference>
<dbReference type="Proteomes" id="UP001519887">
    <property type="component" value="Unassembled WGS sequence"/>
</dbReference>
<feature type="transmembrane region" description="Helical" evidence="6">
    <location>
        <begin position="62"/>
        <end position="84"/>
    </location>
</feature>
<evidence type="ECO:0000256" key="2">
    <source>
        <dbReference type="ARBA" id="ARBA00022475"/>
    </source>
</evidence>
<evidence type="ECO:0000256" key="5">
    <source>
        <dbReference type="ARBA" id="ARBA00023136"/>
    </source>
</evidence>
<dbReference type="PIRSF" id="PIRSF035875">
    <property type="entry name" value="RNase_BN"/>
    <property type="match status" value="1"/>
</dbReference>
<dbReference type="EMBL" id="JAHZIK010001057">
    <property type="protein sequence ID" value="MBW7458065.1"/>
    <property type="molecule type" value="Genomic_DNA"/>
</dbReference>
<feature type="transmembrane region" description="Helical" evidence="6">
    <location>
        <begin position="240"/>
        <end position="261"/>
    </location>
</feature>
<gene>
    <name evidence="7" type="ORF">K0U00_28885</name>
</gene>
<sequence>MAKLVGPDTTKTKSNVVLQYPDNAINSRTDGTVYKRRSFIDFAQNLYCRFQDDEVPALGAQLTYYLILSFFPFLIFIIAVLSFANLTLQDVIEQIQLIMPELSTNTISDAFIEIQASSNGSLLSVGLIITLWSASNGISAVMKALNKAYDVEETRPFWKVKAYSLVFTIVLALVILFSMVMLIFGRVIGDMLYKWTQLPGSIDTVWGFAQYVIPIVIMSVVFASLYLFAPNLRLHFREVVPGALFATFGWIITSLCFSFYVNNFGNYTKTYGSIGGIIVLLTWLYLSSIIIVLGGEINASLHFDKHGKMKANCKRFSISLPFFKRGKTKGA</sequence>
<evidence type="ECO:0000256" key="6">
    <source>
        <dbReference type="SAM" id="Phobius"/>
    </source>
</evidence>
<name>A0ABS7CAU5_9BACL</name>
<comment type="subcellular location">
    <subcellularLocation>
        <location evidence="1">Cell membrane</location>
        <topology evidence="1">Multi-pass membrane protein</topology>
    </subcellularLocation>
</comment>
<evidence type="ECO:0000313" key="8">
    <source>
        <dbReference type="Proteomes" id="UP001519887"/>
    </source>
</evidence>
<dbReference type="Pfam" id="PF03631">
    <property type="entry name" value="Virul_fac_BrkB"/>
    <property type="match status" value="1"/>
</dbReference>
<comment type="caution">
    <text evidence="7">The sequence shown here is derived from an EMBL/GenBank/DDBJ whole genome shotgun (WGS) entry which is preliminary data.</text>
</comment>
<proteinExistence type="predicted"/>
<evidence type="ECO:0000256" key="4">
    <source>
        <dbReference type="ARBA" id="ARBA00022989"/>
    </source>
</evidence>
<keyword evidence="3 6" id="KW-0812">Transmembrane</keyword>
<dbReference type="PANTHER" id="PTHR30213:SF0">
    <property type="entry name" value="UPF0761 MEMBRANE PROTEIN YIHY"/>
    <property type="match status" value="1"/>
</dbReference>
<feature type="transmembrane region" description="Helical" evidence="6">
    <location>
        <begin position="208"/>
        <end position="228"/>
    </location>
</feature>
<accession>A0ABS7CAU5</accession>
<dbReference type="PANTHER" id="PTHR30213">
    <property type="entry name" value="INNER MEMBRANE PROTEIN YHJD"/>
    <property type="match status" value="1"/>
</dbReference>
<keyword evidence="5 6" id="KW-0472">Membrane</keyword>
<feature type="transmembrane region" description="Helical" evidence="6">
    <location>
        <begin position="273"/>
        <end position="295"/>
    </location>
</feature>
<feature type="transmembrane region" description="Helical" evidence="6">
    <location>
        <begin position="165"/>
        <end position="188"/>
    </location>
</feature>